<keyword evidence="7" id="KW-0175">Coiled coil</keyword>
<evidence type="ECO:0000256" key="8">
    <source>
        <dbReference type="SAM" id="Phobius"/>
    </source>
</evidence>
<comment type="caution">
    <text evidence="10">The sequence shown here is derived from an EMBL/GenBank/DDBJ whole genome shotgun (WGS) entry which is preliminary data.</text>
</comment>
<protein>
    <submittedName>
        <fullName evidence="10">FUSC family protein</fullName>
    </submittedName>
</protein>
<evidence type="ECO:0000313" key="10">
    <source>
        <dbReference type="EMBL" id="MCJ0824897.1"/>
    </source>
</evidence>
<sequence length="696" mass="72413">MWRSLLALKPRDVPLRVALRNTLAIVAPLAIGIASGHVGAALAVATGALNTMFTDQPGPYRLRLQRMLLAALAAGAAALLGILIGGHFGWFVLCALLLAFGAGLLVALGPLAARVGLTSVIVMLVSASMGIAPRAAPGVAALIFAGGALQMLLAIAAWPLQRYRPERFAIAEVLRQLAATARARPDAAQLPAVSQAAMDALVLLHGDHRSRGEAMRAFRVIAEVCERARIDLLALSDLHARLQAPGLRTTVADLLGEAAGVLDACAEAMHHAQPPAAAEPALAAFDATTAALPALAAGSRGDDARLLRIAQARADSLGGQLRALCRNAASASSRGEIRSQRAEARLPAALRSAAALPTLRANLGLGSVAFRHALRCAACVALAAAAERLLRLPHGVWIPMTAAIVLKPDFGGTLRFGVLRVAGTLAGLLLATLLAHWAMGDAWLRLGLLAALCIGFRLTVTVHYGIGVALLTGLVVVLLSFEGMAPADAIHARVVATLAGSALALTAYALWPTWEGRRLPAMLAALVDAYRLHLDAVLAGRMGDLADTRAAARRARSNAQASLDRLRGEPTRRRSLQQLRQAEALLANASRLVRAGVALEALLRDGATLPQRDAVAGFAARADRVLAAIATALREPRHTDVPSLRPQERRLALALAEAVTGRDPVALAVADAADRIADSTDTLAHLLRADAPAPAG</sequence>
<evidence type="ECO:0000256" key="7">
    <source>
        <dbReference type="SAM" id="Coils"/>
    </source>
</evidence>
<evidence type="ECO:0000256" key="3">
    <source>
        <dbReference type="ARBA" id="ARBA00022692"/>
    </source>
</evidence>
<keyword evidence="3 8" id="KW-0812">Transmembrane</keyword>
<dbReference type="Pfam" id="PF13515">
    <property type="entry name" value="FUSC_2"/>
    <property type="match status" value="1"/>
</dbReference>
<keyword evidence="2" id="KW-1003">Cell membrane</keyword>
<accession>A0ABT0A1Q2</accession>
<dbReference type="PANTHER" id="PTHR30509">
    <property type="entry name" value="P-HYDROXYBENZOIC ACID EFFLUX PUMP SUBUNIT-RELATED"/>
    <property type="match status" value="1"/>
</dbReference>
<evidence type="ECO:0000256" key="1">
    <source>
        <dbReference type="ARBA" id="ARBA00004651"/>
    </source>
</evidence>
<keyword evidence="11" id="KW-1185">Reference proteome</keyword>
<evidence type="ECO:0000256" key="4">
    <source>
        <dbReference type="ARBA" id="ARBA00022989"/>
    </source>
</evidence>
<comment type="subcellular location">
    <subcellularLocation>
        <location evidence="1">Cell membrane</location>
        <topology evidence="1">Multi-pass membrane protein</topology>
    </subcellularLocation>
</comment>
<dbReference type="Proteomes" id="UP001165423">
    <property type="component" value="Unassembled WGS sequence"/>
</dbReference>
<dbReference type="RefSeq" id="WP_243319039.1">
    <property type="nucleotide sequence ID" value="NZ_JALGCL010000001.1"/>
</dbReference>
<dbReference type="InterPro" id="IPR049453">
    <property type="entry name" value="Memb_transporter_dom"/>
</dbReference>
<feature type="transmembrane region" description="Helical" evidence="8">
    <location>
        <begin position="490"/>
        <end position="511"/>
    </location>
</feature>
<keyword evidence="4 8" id="KW-1133">Transmembrane helix</keyword>
<keyword evidence="5 8" id="KW-0472">Membrane</keyword>
<feature type="transmembrane region" description="Helical" evidence="8">
    <location>
        <begin position="90"/>
        <end position="108"/>
    </location>
</feature>
<name>A0ABT0A1Q2_9GAMM</name>
<reference evidence="10 11" key="1">
    <citation type="submission" date="2022-03" db="EMBL/GenBank/DDBJ databases">
        <title>Luteimonas soily sp. nov., a novel bacterium isolated from the soil.</title>
        <authorList>
            <person name="Zhang X."/>
        </authorList>
    </citation>
    <scope>NUCLEOTIDE SEQUENCE [LARGE SCALE GENOMIC DNA]</scope>
    <source>
        <strain evidence="10 11">50</strain>
    </source>
</reference>
<dbReference type="EMBL" id="JALGCL010000001">
    <property type="protein sequence ID" value="MCJ0824897.1"/>
    <property type="molecule type" value="Genomic_DNA"/>
</dbReference>
<dbReference type="PANTHER" id="PTHR30509:SF8">
    <property type="entry name" value="INNER MEMBRANE PROTEIN YCCS"/>
    <property type="match status" value="1"/>
</dbReference>
<proteinExistence type="inferred from homology"/>
<gene>
    <name evidence="10" type="ORF">MQC88_02805</name>
</gene>
<feature type="coiled-coil region" evidence="7">
    <location>
        <begin position="549"/>
        <end position="592"/>
    </location>
</feature>
<evidence type="ECO:0000256" key="2">
    <source>
        <dbReference type="ARBA" id="ARBA00022475"/>
    </source>
</evidence>
<organism evidence="10 11">
    <name type="scientific">Cognatiluteimonas sedimenti</name>
    <dbReference type="NCBI Taxonomy" id="2927791"/>
    <lineage>
        <taxon>Bacteria</taxon>
        <taxon>Pseudomonadati</taxon>
        <taxon>Pseudomonadota</taxon>
        <taxon>Gammaproteobacteria</taxon>
        <taxon>Lysobacterales</taxon>
        <taxon>Lysobacteraceae</taxon>
        <taxon>Cognatiluteimonas</taxon>
    </lineage>
</organism>
<evidence type="ECO:0000256" key="5">
    <source>
        <dbReference type="ARBA" id="ARBA00023136"/>
    </source>
</evidence>
<evidence type="ECO:0000259" key="9">
    <source>
        <dbReference type="Pfam" id="PF13515"/>
    </source>
</evidence>
<feature type="transmembrane region" description="Helical" evidence="8">
    <location>
        <begin position="467"/>
        <end position="484"/>
    </location>
</feature>
<feature type="transmembrane region" description="Helical" evidence="8">
    <location>
        <begin position="417"/>
        <end position="437"/>
    </location>
</feature>
<feature type="domain" description="Integral membrane bound transporter" evidence="9">
    <location>
        <begin position="382"/>
        <end position="506"/>
    </location>
</feature>
<feature type="transmembrane region" description="Helical" evidence="8">
    <location>
        <begin position="23"/>
        <end position="46"/>
    </location>
</feature>
<feature type="transmembrane region" description="Helical" evidence="8">
    <location>
        <begin position="67"/>
        <end position="84"/>
    </location>
</feature>
<comment type="similarity">
    <text evidence="6">Belongs to the YccS/YhfK family.</text>
</comment>
<feature type="transmembrane region" description="Helical" evidence="8">
    <location>
        <begin position="138"/>
        <end position="160"/>
    </location>
</feature>
<evidence type="ECO:0000256" key="6">
    <source>
        <dbReference type="ARBA" id="ARBA00043993"/>
    </source>
</evidence>
<evidence type="ECO:0000313" key="11">
    <source>
        <dbReference type="Proteomes" id="UP001165423"/>
    </source>
</evidence>